<evidence type="ECO:0000313" key="3">
    <source>
        <dbReference type="EMBL" id="KAF2280205.1"/>
    </source>
</evidence>
<dbReference type="RefSeq" id="XP_033657743.1">
    <property type="nucleotide sequence ID" value="XM_033797563.1"/>
</dbReference>
<feature type="domain" description="F-box" evidence="2">
    <location>
        <begin position="86"/>
        <end position="132"/>
    </location>
</feature>
<dbReference type="PANTHER" id="PTHR31672">
    <property type="entry name" value="BNACNNG10540D PROTEIN"/>
    <property type="match status" value="1"/>
</dbReference>
<protein>
    <recommendedName>
        <fullName evidence="2">F-box domain-containing protein</fullName>
    </recommendedName>
</protein>
<dbReference type="InterPro" id="IPR036047">
    <property type="entry name" value="F-box-like_dom_sf"/>
</dbReference>
<dbReference type="Gene3D" id="1.20.1280.50">
    <property type="match status" value="1"/>
</dbReference>
<dbReference type="AlphaFoldDB" id="A0A6A6JVE0"/>
<gene>
    <name evidence="3" type="ORF">EI97DRAFT_429963</name>
</gene>
<dbReference type="GeneID" id="54550738"/>
<feature type="region of interest" description="Disordered" evidence="1">
    <location>
        <begin position="1"/>
        <end position="22"/>
    </location>
</feature>
<dbReference type="SMART" id="SM00256">
    <property type="entry name" value="FBOX"/>
    <property type="match status" value="1"/>
</dbReference>
<dbReference type="Proteomes" id="UP000800097">
    <property type="component" value="Unassembled WGS sequence"/>
</dbReference>
<evidence type="ECO:0000259" key="2">
    <source>
        <dbReference type="PROSITE" id="PS50181"/>
    </source>
</evidence>
<dbReference type="Pfam" id="PF12937">
    <property type="entry name" value="F-box-like"/>
    <property type="match status" value="1"/>
</dbReference>
<dbReference type="PROSITE" id="PS50181">
    <property type="entry name" value="FBOX"/>
    <property type="match status" value="1"/>
</dbReference>
<dbReference type="OrthoDB" id="5295250at2759"/>
<dbReference type="InterPro" id="IPR001810">
    <property type="entry name" value="F-box_dom"/>
</dbReference>
<evidence type="ECO:0000313" key="4">
    <source>
        <dbReference type="Proteomes" id="UP000800097"/>
    </source>
</evidence>
<evidence type="ECO:0000256" key="1">
    <source>
        <dbReference type="SAM" id="MobiDB-lite"/>
    </source>
</evidence>
<sequence>MSQLHDAPSQRPPGGLTEPLPSCEPGIQGRVVSLEGPSPTGEGLPVDDWITRFRKADSSSRRCLLFALIPELTASECNDLRNYRRTDIIGRLPLELVLAVFSHLDVASSFRLQTVSKRWRDKLLSPAFFNQQQRQWYGCDYVYAPISQQEDHLTRQRNEAERIHRICTGRPIERFLLPAMIHSTVEWSFLFCNDTLYWIHTPPGPGPPAHGRTVLSCNIYTGAMQQFQLPTRERINFVAVSDELLLMSARKGWYHITNLSDERKKHFRIPATLGYSYENVECQGRRVIVSRMYDTDCVVWAYIWHFDTGRGEIVKVKLADDFHDPVGSLLVPIVMSDLNRIVTFPVTPGTQNIAPGQPTESARAYDMKGVRLETIACSDDRPVCIRCFGSYCKSPPPGTNSQPLPFLPTVSNANILRLLGPCVRIATYGHSHDLRHGPTQTNPCRFTCCLGTPTSPTHKEFPCVPPSAPDAGLNLARSRPSVPTSTYMCCDDDTVIVMWPSRDNDLWTLEFLCFNKEKRLHREGLQAAVDRTMGIVGSSGV</sequence>
<dbReference type="EMBL" id="ML986485">
    <property type="protein sequence ID" value="KAF2280205.1"/>
    <property type="molecule type" value="Genomic_DNA"/>
</dbReference>
<keyword evidence="4" id="KW-1185">Reference proteome</keyword>
<organism evidence="3 4">
    <name type="scientific">Westerdykella ornata</name>
    <dbReference type="NCBI Taxonomy" id="318751"/>
    <lineage>
        <taxon>Eukaryota</taxon>
        <taxon>Fungi</taxon>
        <taxon>Dikarya</taxon>
        <taxon>Ascomycota</taxon>
        <taxon>Pezizomycotina</taxon>
        <taxon>Dothideomycetes</taxon>
        <taxon>Pleosporomycetidae</taxon>
        <taxon>Pleosporales</taxon>
        <taxon>Sporormiaceae</taxon>
        <taxon>Westerdykella</taxon>
    </lineage>
</organism>
<accession>A0A6A6JVE0</accession>
<proteinExistence type="predicted"/>
<name>A0A6A6JVE0_WESOR</name>
<dbReference type="SUPFAM" id="SSF81383">
    <property type="entry name" value="F-box domain"/>
    <property type="match status" value="1"/>
</dbReference>
<dbReference type="InterPro" id="IPR050796">
    <property type="entry name" value="SCF_F-box_component"/>
</dbReference>
<reference evidence="3" key="1">
    <citation type="journal article" date="2020" name="Stud. Mycol.">
        <title>101 Dothideomycetes genomes: a test case for predicting lifestyles and emergence of pathogens.</title>
        <authorList>
            <person name="Haridas S."/>
            <person name="Albert R."/>
            <person name="Binder M."/>
            <person name="Bloem J."/>
            <person name="Labutti K."/>
            <person name="Salamov A."/>
            <person name="Andreopoulos B."/>
            <person name="Baker S."/>
            <person name="Barry K."/>
            <person name="Bills G."/>
            <person name="Bluhm B."/>
            <person name="Cannon C."/>
            <person name="Castanera R."/>
            <person name="Culley D."/>
            <person name="Daum C."/>
            <person name="Ezra D."/>
            <person name="Gonzalez J."/>
            <person name="Henrissat B."/>
            <person name="Kuo A."/>
            <person name="Liang C."/>
            <person name="Lipzen A."/>
            <person name="Lutzoni F."/>
            <person name="Magnuson J."/>
            <person name="Mondo S."/>
            <person name="Nolan M."/>
            <person name="Ohm R."/>
            <person name="Pangilinan J."/>
            <person name="Park H.-J."/>
            <person name="Ramirez L."/>
            <person name="Alfaro M."/>
            <person name="Sun H."/>
            <person name="Tritt A."/>
            <person name="Yoshinaga Y."/>
            <person name="Zwiers L.-H."/>
            <person name="Turgeon B."/>
            <person name="Goodwin S."/>
            <person name="Spatafora J."/>
            <person name="Crous P."/>
            <person name="Grigoriev I."/>
        </authorList>
    </citation>
    <scope>NUCLEOTIDE SEQUENCE</scope>
    <source>
        <strain evidence="3">CBS 379.55</strain>
    </source>
</reference>